<keyword evidence="4" id="KW-1185">Reference proteome</keyword>
<dbReference type="Proteomes" id="UP000193719">
    <property type="component" value="Unassembled WGS sequence"/>
</dbReference>
<evidence type="ECO:0000313" key="4">
    <source>
        <dbReference type="Proteomes" id="UP000193719"/>
    </source>
</evidence>
<reference evidence="3 4" key="1">
    <citation type="submission" date="2016-08" db="EMBL/GenBank/DDBJ databases">
        <title>Genomes of anaerobic fungi encode conserved fungal cellulosomes for biomass hydrolysis.</title>
        <authorList>
            <consortium name="DOE Joint Genome Institute"/>
            <person name="Haitjema C.H."/>
            <person name="Gilmore S.P."/>
            <person name="Henske J.K."/>
            <person name="Solomon K.V."/>
            <person name="De Groot R."/>
            <person name="Kuo A."/>
            <person name="Mondo S.J."/>
            <person name="Salamov A.A."/>
            <person name="Labutti K."/>
            <person name="Zhao Z."/>
            <person name="Chiniquy J."/>
            <person name="Barry K."/>
            <person name="Brewer H.M."/>
            <person name="Purvine S.O."/>
            <person name="Wright A.T."/>
            <person name="Boxma B."/>
            <person name="Van Alen T."/>
            <person name="Hackstein J.H."/>
            <person name="Baker S.E."/>
            <person name="Grigoriev I.V."/>
            <person name="O'Malley M.A."/>
        </authorList>
    </citation>
    <scope>NUCLEOTIDE SEQUENCE [LARGE SCALE GENOMIC DNA]</scope>
    <source>
        <strain evidence="4">finn</strain>
    </source>
</reference>
<keyword evidence="1" id="KW-0175">Coiled coil</keyword>
<evidence type="ECO:0000256" key="2">
    <source>
        <dbReference type="SAM" id="MobiDB-lite"/>
    </source>
</evidence>
<dbReference type="STRING" id="1754191.A0A1Y1V4B4"/>
<feature type="compositionally biased region" description="Polar residues" evidence="2">
    <location>
        <begin position="722"/>
        <end position="742"/>
    </location>
</feature>
<feature type="region of interest" description="Disordered" evidence="2">
    <location>
        <begin position="716"/>
        <end position="742"/>
    </location>
</feature>
<protein>
    <submittedName>
        <fullName evidence="3">Uncharacterized protein</fullName>
    </submittedName>
</protein>
<feature type="coiled-coil region" evidence="1">
    <location>
        <begin position="207"/>
        <end position="234"/>
    </location>
</feature>
<dbReference type="AlphaFoldDB" id="A0A1Y1V4B4"/>
<feature type="compositionally biased region" description="Basic and acidic residues" evidence="2">
    <location>
        <begin position="347"/>
        <end position="366"/>
    </location>
</feature>
<proteinExistence type="predicted"/>
<feature type="region of interest" description="Disordered" evidence="2">
    <location>
        <begin position="335"/>
        <end position="368"/>
    </location>
</feature>
<accession>A0A1Y1V4B4</accession>
<sequence length="742" mass="85486">MTDVETVKLPYFISNKIGLFKNIKDDYEIDFNKSVESELNWLKSQRSVIDDLLNDTEFETIQKQISINIENSDINGSISVNPELKNEKVIKSIINDDDFNKNVESTNSISYNSNLKYSDKEELPPSLLDFAKNTSNNIDKTVIFNQKESSMKKGSFYDLNNKLNDLKDNIENRNLIISKIEKKDIFKRISDKNDKSDTEEFETFDVLGDLKKSLENYNLIISKLEKKNEVKKDNTPESIVKNVDKDNNKKEINVKPSPLIKSKSEISLIKLNEPKNTTFTKKPLSLIKSKSELALPNLNEIDISSRKKKSFEEKIGLTNNSNSLDSLLASSINEKKSKSTDNISTPSKKESNSIFRTPDKEKETNKKSVSQRFKAIWDSTTRGLHSTFSRNSSSSNNIKEKKKSTELFGSSIFSSSHNLYSSPERDPSISALAFSKGSKSTDFKREKLRDQYLKFGSASIPSKNKIKYLFGTEYENINIDFKDYKNKTNIFNSNFDDLKIYNSTSLSNASPIHSPPDSPLALRSKLYISNLDEFNSKDSPLKKEFPSFIPKHSKFKSSEIIKNKTNNTIATLASAKLIKKQEERLTLEKKQKIKMNVERHRIYLQRKKEIEEKEKEKLFTFKKKEDEEKEQEEKNKEKGREENRIKTEKILEQMKYDMEALIRKRNEKIKQVQEKKQALKQKELTKKSILMNHSRINDFSSIPITTTTNLIDKYKTNKNKSKVNPSSPLDTHSSNTSKNANG</sequence>
<organism evidence="3 4">
    <name type="scientific">Piromyces finnis</name>
    <dbReference type="NCBI Taxonomy" id="1754191"/>
    <lineage>
        <taxon>Eukaryota</taxon>
        <taxon>Fungi</taxon>
        <taxon>Fungi incertae sedis</taxon>
        <taxon>Chytridiomycota</taxon>
        <taxon>Chytridiomycota incertae sedis</taxon>
        <taxon>Neocallimastigomycetes</taxon>
        <taxon>Neocallimastigales</taxon>
        <taxon>Neocallimastigaceae</taxon>
        <taxon>Piromyces</taxon>
    </lineage>
</organism>
<evidence type="ECO:0000256" key="1">
    <source>
        <dbReference type="SAM" id="Coils"/>
    </source>
</evidence>
<evidence type="ECO:0000313" key="3">
    <source>
        <dbReference type="EMBL" id="ORX46850.1"/>
    </source>
</evidence>
<comment type="caution">
    <text evidence="3">The sequence shown here is derived from an EMBL/GenBank/DDBJ whole genome shotgun (WGS) entry which is preliminary data.</text>
</comment>
<gene>
    <name evidence="3" type="ORF">BCR36DRAFT_98435</name>
</gene>
<feature type="coiled-coil region" evidence="1">
    <location>
        <begin position="610"/>
        <end position="682"/>
    </location>
</feature>
<dbReference type="EMBL" id="MCFH01000033">
    <property type="protein sequence ID" value="ORX46850.1"/>
    <property type="molecule type" value="Genomic_DNA"/>
</dbReference>
<reference evidence="3 4" key="2">
    <citation type="submission" date="2016-08" db="EMBL/GenBank/DDBJ databases">
        <title>Pervasive Adenine N6-methylation of Active Genes in Fungi.</title>
        <authorList>
            <consortium name="DOE Joint Genome Institute"/>
            <person name="Mondo S.J."/>
            <person name="Dannebaum R.O."/>
            <person name="Kuo R.C."/>
            <person name="Labutti K."/>
            <person name="Haridas S."/>
            <person name="Kuo A."/>
            <person name="Salamov A."/>
            <person name="Ahrendt S.R."/>
            <person name="Lipzen A."/>
            <person name="Sullivan W."/>
            <person name="Andreopoulos W.B."/>
            <person name="Clum A."/>
            <person name="Lindquist E."/>
            <person name="Daum C."/>
            <person name="Ramamoorthy G.K."/>
            <person name="Gryganskyi A."/>
            <person name="Culley D."/>
            <person name="Magnuson J.K."/>
            <person name="James T.Y."/>
            <person name="O'Malley M.A."/>
            <person name="Stajich J.E."/>
            <person name="Spatafora J.W."/>
            <person name="Visel A."/>
            <person name="Grigoriev I.V."/>
        </authorList>
    </citation>
    <scope>NUCLEOTIDE SEQUENCE [LARGE SCALE GENOMIC DNA]</scope>
    <source>
        <strain evidence="4">finn</strain>
    </source>
</reference>
<name>A0A1Y1V4B4_9FUNG</name>